<dbReference type="GO" id="GO:0005737">
    <property type="term" value="C:cytoplasm"/>
    <property type="evidence" value="ECO:0007669"/>
    <property type="project" value="TreeGrafter"/>
</dbReference>
<keyword evidence="2 3" id="KW-0802">TPR repeat</keyword>
<feature type="region of interest" description="Disordered" evidence="4">
    <location>
        <begin position="1"/>
        <end position="138"/>
    </location>
</feature>
<dbReference type="Gene3D" id="3.40.30.10">
    <property type="entry name" value="Glutaredoxin"/>
    <property type="match status" value="1"/>
</dbReference>
<dbReference type="Pfam" id="PF00085">
    <property type="entry name" value="Thioredoxin"/>
    <property type="match status" value="1"/>
</dbReference>
<dbReference type="GO" id="GO:0006950">
    <property type="term" value="P:response to stress"/>
    <property type="evidence" value="ECO:0007669"/>
    <property type="project" value="UniProtKB-ARBA"/>
</dbReference>
<dbReference type="AlphaFoldDB" id="A0AAQ3JLN0"/>
<dbReference type="CDD" id="cd02947">
    <property type="entry name" value="TRX_family"/>
    <property type="match status" value="1"/>
</dbReference>
<keyword evidence="7" id="KW-1185">Reference proteome</keyword>
<evidence type="ECO:0000313" key="7">
    <source>
        <dbReference type="Proteomes" id="UP001327560"/>
    </source>
</evidence>
<dbReference type="PANTHER" id="PTHR46050:SF29">
    <property type="entry name" value="TPR REPEAT-CONTAINING THIOREDOXIN TTL4"/>
    <property type="match status" value="1"/>
</dbReference>
<proteinExistence type="predicted"/>
<feature type="domain" description="Thioredoxin" evidence="5">
    <location>
        <begin position="595"/>
        <end position="681"/>
    </location>
</feature>
<dbReference type="InterPro" id="IPR044534">
    <property type="entry name" value="TTL1-4"/>
</dbReference>
<accession>A0AAQ3JLN0</accession>
<feature type="compositionally biased region" description="Low complexity" evidence="4">
    <location>
        <begin position="51"/>
        <end position="68"/>
    </location>
</feature>
<reference evidence="6 7" key="1">
    <citation type="submission" date="2023-10" db="EMBL/GenBank/DDBJ databases">
        <title>Chromosome-scale genome assembly provides insights into flower coloration mechanisms of Canna indica.</title>
        <authorList>
            <person name="Li C."/>
        </authorList>
    </citation>
    <scope>NUCLEOTIDE SEQUENCE [LARGE SCALE GENOMIC DNA]</scope>
    <source>
        <tissue evidence="6">Flower</tissue>
    </source>
</reference>
<dbReference type="SUPFAM" id="SSF48452">
    <property type="entry name" value="TPR-like"/>
    <property type="match status" value="1"/>
</dbReference>
<evidence type="ECO:0000256" key="2">
    <source>
        <dbReference type="ARBA" id="ARBA00022803"/>
    </source>
</evidence>
<keyword evidence="1" id="KW-0677">Repeat</keyword>
<dbReference type="InterPro" id="IPR013766">
    <property type="entry name" value="Thioredoxin_domain"/>
</dbReference>
<dbReference type="SUPFAM" id="SSF52833">
    <property type="entry name" value="Thioredoxin-like"/>
    <property type="match status" value="1"/>
</dbReference>
<dbReference type="InterPro" id="IPR019734">
    <property type="entry name" value="TPR_rpt"/>
</dbReference>
<organism evidence="6 7">
    <name type="scientific">Canna indica</name>
    <name type="common">Indian-shot</name>
    <dbReference type="NCBI Taxonomy" id="4628"/>
    <lineage>
        <taxon>Eukaryota</taxon>
        <taxon>Viridiplantae</taxon>
        <taxon>Streptophyta</taxon>
        <taxon>Embryophyta</taxon>
        <taxon>Tracheophyta</taxon>
        <taxon>Spermatophyta</taxon>
        <taxon>Magnoliopsida</taxon>
        <taxon>Liliopsida</taxon>
        <taxon>Zingiberales</taxon>
        <taxon>Cannaceae</taxon>
        <taxon>Canna</taxon>
    </lineage>
</organism>
<evidence type="ECO:0000259" key="5">
    <source>
        <dbReference type="Pfam" id="PF00085"/>
    </source>
</evidence>
<evidence type="ECO:0000313" key="6">
    <source>
        <dbReference type="EMBL" id="WOK91378.1"/>
    </source>
</evidence>
<dbReference type="PROSITE" id="PS50005">
    <property type="entry name" value="TPR"/>
    <property type="match status" value="1"/>
</dbReference>
<dbReference type="EMBL" id="CP136890">
    <property type="protein sequence ID" value="WOK91378.1"/>
    <property type="molecule type" value="Genomic_DNA"/>
</dbReference>
<sequence length="694" mass="74576">MSRAGDTSRPDRNSGIEPVSDRFKAGLAIEENKPDFPQLGSPISPLRPHASTHSSSSSSSSSSGSTSGKAAALPASYARAGRSPRTPDSERRSHSGELSEATSPTAADGRDLKASQRRPGSGPLVFAGGSGGGGTSTTATSPIANVLPVGNICPSGKIGKTGMMPRTMPRSDVLGTGSGNYGHGSIMRGAISGTAAVKPGSDVVMGNLGGASTKRAMVKMDPQEVTKAGNEHYKKGQFEEALRYYDRAVAMCPEIASCRSNRAAALMGLGRLREAVIECEEAVRLDPVNGRVHHRLACLNLRLGLVEDARKHLFLTGHPPDPVELQKLQAVERHLVKCGDARKVGDWKSMLREADAAVAAGADSSPLLLASRAEALLHLHQLDEADLILSRLPEFEKSLPLSSATKIFGMLSSSYFYIVRAQIDLALGRFENAVMAAEKASQIDARNVQVSVVLDTVRSVARARAQGNELFKSGNFAEACTAYGEGLKYDLSNAVLLCNRAAGRSKLGQWNKSVDDCNEALRIQPNYTKALLRRADSYAKLECWAESVRDYEILRKQLPGDTEVAEALFHAQIALKSSRGEDVSNMKFGGEVEEVTTVEQFRAAVSLPGASVVYFMAAWNSQCAETTPFVDALCNRYPSANFLKVDINQSPAVAKSENVRVVPTFKMYKNGIRVKEMICPSQQVLEYSVRHYSL</sequence>
<dbReference type="SMART" id="SM00028">
    <property type="entry name" value="TPR"/>
    <property type="match status" value="6"/>
</dbReference>
<name>A0AAQ3JLN0_9LILI</name>
<feature type="compositionally biased region" description="Basic and acidic residues" evidence="4">
    <location>
        <begin position="85"/>
        <end position="97"/>
    </location>
</feature>
<dbReference type="Pfam" id="PF13432">
    <property type="entry name" value="TPR_16"/>
    <property type="match status" value="1"/>
</dbReference>
<evidence type="ECO:0000256" key="1">
    <source>
        <dbReference type="ARBA" id="ARBA00022737"/>
    </source>
</evidence>
<feature type="repeat" description="TPR" evidence="3">
    <location>
        <begin position="222"/>
        <end position="255"/>
    </location>
</feature>
<dbReference type="InterPro" id="IPR011990">
    <property type="entry name" value="TPR-like_helical_dom_sf"/>
</dbReference>
<dbReference type="InterPro" id="IPR036249">
    <property type="entry name" value="Thioredoxin-like_sf"/>
</dbReference>
<gene>
    <name evidence="6" type="ORF">Cni_G00069</name>
</gene>
<dbReference type="FunFam" id="3.40.30.10:FF:000211">
    <property type="entry name" value="TPR repeat-containing thioredoxin TTL4"/>
    <property type="match status" value="1"/>
</dbReference>
<protein>
    <submittedName>
        <fullName evidence="6">TPR repeat-containing thioredoxin TTL1-like</fullName>
    </submittedName>
</protein>
<evidence type="ECO:0000256" key="4">
    <source>
        <dbReference type="SAM" id="MobiDB-lite"/>
    </source>
</evidence>
<feature type="compositionally biased region" description="Basic and acidic residues" evidence="4">
    <location>
        <begin position="1"/>
        <end position="34"/>
    </location>
</feature>
<evidence type="ECO:0000256" key="3">
    <source>
        <dbReference type="PROSITE-ProRule" id="PRU00339"/>
    </source>
</evidence>
<dbReference type="Proteomes" id="UP001327560">
    <property type="component" value="Chromosome 1"/>
</dbReference>
<dbReference type="PANTHER" id="PTHR46050">
    <property type="entry name" value="TPR REPEAT-CONTAINING THIOREDOXIN"/>
    <property type="match status" value="1"/>
</dbReference>
<dbReference type="Gene3D" id="1.25.40.10">
    <property type="entry name" value="Tetratricopeptide repeat domain"/>
    <property type="match status" value="1"/>
</dbReference>